<evidence type="ECO:0000313" key="2">
    <source>
        <dbReference type="EMBL" id="SPF50416.1"/>
    </source>
</evidence>
<evidence type="ECO:0000313" key="3">
    <source>
        <dbReference type="Proteomes" id="UP000238916"/>
    </source>
</evidence>
<gene>
    <name evidence="2" type="ORF">SBF1_4780001</name>
</gene>
<proteinExistence type="predicted"/>
<sequence>MVRFGLLWPPTIVGGHRLIAEGGKKDPNKAGKMTIKKESYHL</sequence>
<reference evidence="3" key="1">
    <citation type="submission" date="2018-02" db="EMBL/GenBank/DDBJ databases">
        <authorList>
            <person name="Hausmann B."/>
        </authorList>
    </citation>
    <scope>NUCLEOTIDE SEQUENCE [LARGE SCALE GENOMIC DNA]</scope>
    <source>
        <strain evidence="3">Peat soil MAG SbF1</strain>
    </source>
</reference>
<evidence type="ECO:0000256" key="1">
    <source>
        <dbReference type="SAM" id="MobiDB-lite"/>
    </source>
</evidence>
<accession>A0A2U3LEX6</accession>
<name>A0A2U3LEX6_9FIRM</name>
<feature type="region of interest" description="Disordered" evidence="1">
    <location>
        <begin position="23"/>
        <end position="42"/>
    </location>
</feature>
<protein>
    <submittedName>
        <fullName evidence="2">Uncharacterized protein</fullName>
    </submittedName>
</protein>
<dbReference type="Proteomes" id="UP000238916">
    <property type="component" value="Unassembled WGS sequence"/>
</dbReference>
<organism evidence="2 3">
    <name type="scientific">Candidatus Desulfosporosinus infrequens</name>
    <dbReference type="NCBI Taxonomy" id="2043169"/>
    <lineage>
        <taxon>Bacteria</taxon>
        <taxon>Bacillati</taxon>
        <taxon>Bacillota</taxon>
        <taxon>Clostridia</taxon>
        <taxon>Eubacteriales</taxon>
        <taxon>Desulfitobacteriaceae</taxon>
        <taxon>Desulfosporosinus</taxon>
    </lineage>
</organism>
<dbReference type="EMBL" id="OMOF01000421">
    <property type="protein sequence ID" value="SPF50416.1"/>
    <property type="molecule type" value="Genomic_DNA"/>
</dbReference>
<dbReference type="AlphaFoldDB" id="A0A2U3LEX6"/>